<dbReference type="Gene3D" id="3.40.50.1000">
    <property type="entry name" value="HAD superfamily/HAD-like"/>
    <property type="match status" value="1"/>
</dbReference>
<evidence type="ECO:0000313" key="8">
    <source>
        <dbReference type="EMBL" id="MBM6618121.1"/>
    </source>
</evidence>
<keyword evidence="5 7" id="KW-0119">Carbohydrate metabolism</keyword>
<comment type="similarity">
    <text evidence="7">Belongs to the gmhB family.</text>
</comment>
<evidence type="ECO:0000256" key="1">
    <source>
        <dbReference type="ARBA" id="ARBA00004496"/>
    </source>
</evidence>
<evidence type="ECO:0000256" key="2">
    <source>
        <dbReference type="ARBA" id="ARBA00022490"/>
    </source>
</evidence>
<comment type="caution">
    <text evidence="8">The sequence shown here is derived from an EMBL/GenBank/DDBJ whole genome shotgun (WGS) entry which is preliminary data.</text>
</comment>
<protein>
    <recommendedName>
        <fullName evidence="6 7">D,D-heptose 1,7-bisphosphate phosphatase</fullName>
        <ecNumber evidence="7">3.1.3.-</ecNumber>
    </recommendedName>
</protein>
<gene>
    <name evidence="8" type="ORF">JR050_10670</name>
</gene>
<proteinExistence type="inferred from homology"/>
<dbReference type="SUPFAM" id="SSF56784">
    <property type="entry name" value="HAD-like"/>
    <property type="match status" value="1"/>
</dbReference>
<evidence type="ECO:0000256" key="3">
    <source>
        <dbReference type="ARBA" id="ARBA00022723"/>
    </source>
</evidence>
<evidence type="ECO:0000256" key="5">
    <source>
        <dbReference type="ARBA" id="ARBA00023277"/>
    </source>
</evidence>
<keyword evidence="2 7" id="KW-0963">Cytoplasm</keyword>
<dbReference type="GO" id="GO:0016787">
    <property type="term" value="F:hydrolase activity"/>
    <property type="evidence" value="ECO:0007669"/>
    <property type="project" value="UniProtKB-KW"/>
</dbReference>
<dbReference type="EC" id="3.1.3.-" evidence="7"/>
<dbReference type="PANTHER" id="PTHR42891">
    <property type="entry name" value="D-GLYCERO-BETA-D-MANNO-HEPTOSE-1,7-BISPHOSPHATE 7-PHOSPHATASE"/>
    <property type="match status" value="1"/>
</dbReference>
<evidence type="ECO:0000256" key="6">
    <source>
        <dbReference type="ARBA" id="ARBA00031828"/>
    </source>
</evidence>
<dbReference type="InterPro" id="IPR036412">
    <property type="entry name" value="HAD-like_sf"/>
</dbReference>
<keyword evidence="3" id="KW-0479">Metal-binding</keyword>
<dbReference type="InterPro" id="IPR006543">
    <property type="entry name" value="Histidinol-phos"/>
</dbReference>
<evidence type="ECO:0000256" key="4">
    <source>
        <dbReference type="ARBA" id="ARBA00022801"/>
    </source>
</evidence>
<keyword evidence="9" id="KW-1185">Reference proteome</keyword>
<accession>A0ABS2DIA2</accession>
<reference evidence="8 9" key="1">
    <citation type="submission" date="2021-02" db="EMBL/GenBank/DDBJ databases">
        <title>Bacillus sp. RD4P76, an endophyte from a halophyte.</title>
        <authorList>
            <person name="Sun J.-Q."/>
        </authorList>
    </citation>
    <scope>NUCLEOTIDE SEQUENCE [LARGE SCALE GENOMIC DNA]</scope>
    <source>
        <strain evidence="8 9">RD4P76</strain>
    </source>
</reference>
<keyword evidence="4 7" id="KW-0378">Hydrolase</keyword>
<name>A0ABS2DIA2_9BACI</name>
<dbReference type="InterPro" id="IPR006549">
    <property type="entry name" value="HAD-SF_hydro_IIIA"/>
</dbReference>
<comment type="subcellular location">
    <subcellularLocation>
        <location evidence="1 7">Cytoplasm</location>
    </subcellularLocation>
</comment>
<evidence type="ECO:0000256" key="7">
    <source>
        <dbReference type="PIRNR" id="PIRNR004682"/>
    </source>
</evidence>
<dbReference type="NCBIfam" id="TIGR01656">
    <property type="entry name" value="Histidinol-ppas"/>
    <property type="match status" value="1"/>
</dbReference>
<dbReference type="EMBL" id="JAFELM010000030">
    <property type="protein sequence ID" value="MBM6618121.1"/>
    <property type="molecule type" value="Genomic_DNA"/>
</dbReference>
<dbReference type="PANTHER" id="PTHR42891:SF1">
    <property type="entry name" value="D-GLYCERO-BETA-D-MANNO-HEPTOSE-1,7-BISPHOSPHATE 7-PHOSPHATASE"/>
    <property type="match status" value="1"/>
</dbReference>
<dbReference type="CDD" id="cd07503">
    <property type="entry name" value="HAD_HisB-N"/>
    <property type="match status" value="1"/>
</dbReference>
<dbReference type="RefSeq" id="WP_204203485.1">
    <property type="nucleotide sequence ID" value="NZ_JAFELM010000030.1"/>
</dbReference>
<organism evidence="8 9">
    <name type="scientific">Bacillus suaedaesalsae</name>
    <dbReference type="NCBI Taxonomy" id="2810349"/>
    <lineage>
        <taxon>Bacteria</taxon>
        <taxon>Bacillati</taxon>
        <taxon>Bacillota</taxon>
        <taxon>Bacilli</taxon>
        <taxon>Bacillales</taxon>
        <taxon>Bacillaceae</taxon>
        <taxon>Bacillus</taxon>
    </lineage>
</organism>
<dbReference type="InterPro" id="IPR023214">
    <property type="entry name" value="HAD_sf"/>
</dbReference>
<dbReference type="Proteomes" id="UP001518925">
    <property type="component" value="Unassembled WGS sequence"/>
</dbReference>
<dbReference type="Pfam" id="PF13242">
    <property type="entry name" value="Hydrolase_like"/>
    <property type="match status" value="1"/>
</dbReference>
<dbReference type="NCBIfam" id="TIGR01662">
    <property type="entry name" value="HAD-SF-IIIA"/>
    <property type="match status" value="1"/>
</dbReference>
<evidence type="ECO:0000313" key="9">
    <source>
        <dbReference type="Proteomes" id="UP001518925"/>
    </source>
</evidence>
<dbReference type="InterPro" id="IPR004446">
    <property type="entry name" value="Heptose_bisP_phosphatase"/>
</dbReference>
<dbReference type="PIRSF" id="PIRSF004682">
    <property type="entry name" value="GmhB"/>
    <property type="match status" value="1"/>
</dbReference>
<sequence>MNIGVFLDRDGVINEVLSKRVKFVNTPKDFYLLPKVGEAVKKLNDRNLPVFVVTNQGGVGLGFMSENALHSVHKEMEKQLAEYGASVIEVSYCAHKPHEGCECRKPGAKMLIDLAEKHHINLEESYMIGDRDVDILAGKAAGTKTILIGKDPSVQADLQFPSLFEAASYIVETI</sequence>